<dbReference type="SMART" id="SM00595">
    <property type="entry name" value="MADF"/>
    <property type="match status" value="1"/>
</dbReference>
<dbReference type="InterPro" id="IPR006578">
    <property type="entry name" value="MADF-dom"/>
</dbReference>
<feature type="region of interest" description="Disordered" evidence="1">
    <location>
        <begin position="268"/>
        <end position="288"/>
    </location>
</feature>
<dbReference type="PANTHER" id="PTHR12243:SF60">
    <property type="entry name" value="SI:CH211-15D5.12-RELATED"/>
    <property type="match status" value="1"/>
</dbReference>
<name>A0A6G0VU16_APHCR</name>
<dbReference type="InterPro" id="IPR039353">
    <property type="entry name" value="TF_Adf1"/>
</dbReference>
<evidence type="ECO:0000259" key="2">
    <source>
        <dbReference type="PROSITE" id="PS51029"/>
    </source>
</evidence>
<comment type="caution">
    <text evidence="3">The sequence shown here is derived from an EMBL/GenBank/DDBJ whole genome shotgun (WGS) entry which is preliminary data.</text>
</comment>
<sequence length="288" mass="32607">MEAFNIKFVGEVEKHPPLYNYTIPEYCRKDLVDKAWHAVSTEVKIPVNECKEKWRNLRTTFVRSMKIPASGSKAKKPYYLNDAMQFTVPFLKTSAVPSGNLPPIPSDENVETTDMWENTLLDTSEVTESSEIQNQPHSPQLETLPMPPPPTQSSIQHSSQPEQAESQKLTKKIARKKNNNSSDADEAFIEYFKSKKAKINNSPRDIRADSIQQFLNSLIPDLLTMTDAQLRTYKRRSIATIDEILGTNLCTFSPATSVETRLQQSPAGSFLSSFSSEDETDKQHYLTL</sequence>
<reference evidence="3 4" key="1">
    <citation type="submission" date="2019-08" db="EMBL/GenBank/DDBJ databases">
        <title>Whole genome of Aphis craccivora.</title>
        <authorList>
            <person name="Voronova N.V."/>
            <person name="Shulinski R.S."/>
            <person name="Bandarenka Y.V."/>
            <person name="Zhorov D.G."/>
            <person name="Warner D."/>
        </authorList>
    </citation>
    <scope>NUCLEOTIDE SEQUENCE [LARGE SCALE GENOMIC DNA]</scope>
    <source>
        <strain evidence="3">180601</strain>
        <tissue evidence="3">Whole Body</tissue>
    </source>
</reference>
<dbReference type="PANTHER" id="PTHR12243">
    <property type="entry name" value="MADF DOMAIN TRANSCRIPTION FACTOR"/>
    <property type="match status" value="1"/>
</dbReference>
<dbReference type="GO" id="GO:0005667">
    <property type="term" value="C:transcription regulator complex"/>
    <property type="evidence" value="ECO:0007669"/>
    <property type="project" value="TreeGrafter"/>
</dbReference>
<dbReference type="Pfam" id="PF10545">
    <property type="entry name" value="MADF_DNA_bdg"/>
    <property type="match status" value="1"/>
</dbReference>
<feature type="domain" description="MADF" evidence="2">
    <location>
        <begin position="7"/>
        <end position="92"/>
    </location>
</feature>
<accession>A0A6G0VU16</accession>
<feature type="compositionally biased region" description="Polar residues" evidence="1">
    <location>
        <begin position="153"/>
        <end position="167"/>
    </location>
</feature>
<proteinExistence type="predicted"/>
<evidence type="ECO:0000256" key="1">
    <source>
        <dbReference type="SAM" id="MobiDB-lite"/>
    </source>
</evidence>
<dbReference type="OrthoDB" id="6607905at2759"/>
<dbReference type="EMBL" id="VUJU01011846">
    <property type="protein sequence ID" value="KAF0709757.1"/>
    <property type="molecule type" value="Genomic_DNA"/>
</dbReference>
<feature type="compositionally biased region" description="Basic residues" evidence="1">
    <location>
        <begin position="169"/>
        <end position="178"/>
    </location>
</feature>
<dbReference type="PROSITE" id="PS51029">
    <property type="entry name" value="MADF"/>
    <property type="match status" value="1"/>
</dbReference>
<dbReference type="GO" id="GO:0006357">
    <property type="term" value="P:regulation of transcription by RNA polymerase II"/>
    <property type="evidence" value="ECO:0007669"/>
    <property type="project" value="TreeGrafter"/>
</dbReference>
<dbReference type="GO" id="GO:0005634">
    <property type="term" value="C:nucleus"/>
    <property type="evidence" value="ECO:0007669"/>
    <property type="project" value="TreeGrafter"/>
</dbReference>
<feature type="region of interest" description="Disordered" evidence="1">
    <location>
        <begin position="125"/>
        <end position="181"/>
    </location>
</feature>
<protein>
    <submittedName>
        <fullName evidence="3">Transcription factor Adf-1</fullName>
    </submittedName>
</protein>
<feature type="non-terminal residue" evidence="3">
    <location>
        <position position="288"/>
    </location>
</feature>
<organism evidence="3 4">
    <name type="scientific">Aphis craccivora</name>
    <name type="common">Cowpea aphid</name>
    <dbReference type="NCBI Taxonomy" id="307492"/>
    <lineage>
        <taxon>Eukaryota</taxon>
        <taxon>Metazoa</taxon>
        <taxon>Ecdysozoa</taxon>
        <taxon>Arthropoda</taxon>
        <taxon>Hexapoda</taxon>
        <taxon>Insecta</taxon>
        <taxon>Pterygota</taxon>
        <taxon>Neoptera</taxon>
        <taxon>Paraneoptera</taxon>
        <taxon>Hemiptera</taxon>
        <taxon>Sternorrhyncha</taxon>
        <taxon>Aphidomorpha</taxon>
        <taxon>Aphidoidea</taxon>
        <taxon>Aphididae</taxon>
        <taxon>Aphidini</taxon>
        <taxon>Aphis</taxon>
        <taxon>Aphis</taxon>
    </lineage>
</organism>
<evidence type="ECO:0000313" key="3">
    <source>
        <dbReference type="EMBL" id="KAF0709757.1"/>
    </source>
</evidence>
<evidence type="ECO:0000313" key="4">
    <source>
        <dbReference type="Proteomes" id="UP000478052"/>
    </source>
</evidence>
<feature type="compositionally biased region" description="Polar residues" evidence="1">
    <location>
        <begin position="125"/>
        <end position="138"/>
    </location>
</feature>
<keyword evidence="4" id="KW-1185">Reference proteome</keyword>
<dbReference type="AlphaFoldDB" id="A0A6G0VU16"/>
<dbReference type="Proteomes" id="UP000478052">
    <property type="component" value="Unassembled WGS sequence"/>
</dbReference>
<gene>
    <name evidence="3" type="ORF">FWK35_00031868</name>
</gene>